<organism evidence="15 16">
    <name type="scientific">Henosepilachna vigintioctopunctata</name>
    <dbReference type="NCBI Taxonomy" id="420089"/>
    <lineage>
        <taxon>Eukaryota</taxon>
        <taxon>Metazoa</taxon>
        <taxon>Ecdysozoa</taxon>
        <taxon>Arthropoda</taxon>
        <taxon>Hexapoda</taxon>
        <taxon>Insecta</taxon>
        <taxon>Pterygota</taxon>
        <taxon>Neoptera</taxon>
        <taxon>Endopterygota</taxon>
        <taxon>Coleoptera</taxon>
        <taxon>Polyphaga</taxon>
        <taxon>Cucujiformia</taxon>
        <taxon>Coccinelloidea</taxon>
        <taxon>Coccinellidae</taxon>
        <taxon>Epilachninae</taxon>
        <taxon>Epilachnini</taxon>
        <taxon>Henosepilachna</taxon>
    </lineage>
</organism>
<dbReference type="InterPro" id="IPR013151">
    <property type="entry name" value="Immunoglobulin_dom"/>
</dbReference>
<dbReference type="GO" id="GO:0030154">
    <property type="term" value="P:cell differentiation"/>
    <property type="evidence" value="ECO:0007669"/>
    <property type="project" value="UniProtKB-ARBA"/>
</dbReference>
<keyword evidence="3" id="KW-0732">Signal</keyword>
<dbReference type="Pfam" id="PF00041">
    <property type="entry name" value="fn3"/>
    <property type="match status" value="1"/>
</dbReference>
<dbReference type="SMART" id="SM00409">
    <property type="entry name" value="IG"/>
    <property type="match status" value="5"/>
</dbReference>
<gene>
    <name evidence="15" type="ORF">WA026_009958</name>
</gene>
<keyword evidence="5" id="KW-0130">Cell adhesion</keyword>
<dbReference type="SUPFAM" id="SSF48726">
    <property type="entry name" value="Immunoglobulin"/>
    <property type="match status" value="5"/>
</dbReference>
<keyword evidence="2 12" id="KW-0812">Transmembrane</keyword>
<evidence type="ECO:0000313" key="15">
    <source>
        <dbReference type="EMBL" id="KAK9870997.1"/>
    </source>
</evidence>
<evidence type="ECO:0000256" key="1">
    <source>
        <dbReference type="ARBA" id="ARBA00004167"/>
    </source>
</evidence>
<dbReference type="InterPro" id="IPR003961">
    <property type="entry name" value="FN3_dom"/>
</dbReference>
<accession>A0AAW1TRT8</accession>
<keyword evidence="16" id="KW-1185">Reference proteome</keyword>
<dbReference type="GO" id="GO:0007156">
    <property type="term" value="P:homophilic cell adhesion via plasma membrane adhesion molecules"/>
    <property type="evidence" value="ECO:0007669"/>
    <property type="project" value="TreeGrafter"/>
</dbReference>
<dbReference type="InterPro" id="IPR050958">
    <property type="entry name" value="Cell_Adh-Cytoskel_Orgn"/>
</dbReference>
<dbReference type="GO" id="GO:0005886">
    <property type="term" value="C:plasma membrane"/>
    <property type="evidence" value="ECO:0007669"/>
    <property type="project" value="TreeGrafter"/>
</dbReference>
<dbReference type="Proteomes" id="UP001431783">
    <property type="component" value="Unassembled WGS sequence"/>
</dbReference>
<dbReference type="InterPro" id="IPR009138">
    <property type="entry name" value="Neural_cell_adh"/>
</dbReference>
<evidence type="ECO:0000256" key="7">
    <source>
        <dbReference type="ARBA" id="ARBA00023136"/>
    </source>
</evidence>
<dbReference type="GO" id="GO:0009653">
    <property type="term" value="P:anatomical structure morphogenesis"/>
    <property type="evidence" value="ECO:0007669"/>
    <property type="project" value="UniProtKB-ARBA"/>
</dbReference>
<dbReference type="SMART" id="SM00060">
    <property type="entry name" value="FN3"/>
    <property type="match status" value="2"/>
</dbReference>
<evidence type="ECO:0000259" key="14">
    <source>
        <dbReference type="PROSITE" id="PS50853"/>
    </source>
</evidence>
<feature type="transmembrane region" description="Helical" evidence="12">
    <location>
        <begin position="694"/>
        <end position="717"/>
    </location>
</feature>
<evidence type="ECO:0000313" key="16">
    <source>
        <dbReference type="Proteomes" id="UP001431783"/>
    </source>
</evidence>
<name>A0AAW1TRT8_9CUCU</name>
<evidence type="ECO:0000259" key="13">
    <source>
        <dbReference type="PROSITE" id="PS50835"/>
    </source>
</evidence>
<dbReference type="EMBL" id="JARQZJ010000004">
    <property type="protein sequence ID" value="KAK9870997.1"/>
    <property type="molecule type" value="Genomic_DNA"/>
</dbReference>
<evidence type="ECO:0000256" key="8">
    <source>
        <dbReference type="ARBA" id="ARBA00023157"/>
    </source>
</evidence>
<dbReference type="AlphaFoldDB" id="A0AAW1TRT8"/>
<feature type="domain" description="Fibronectin type-III" evidence="14">
    <location>
        <begin position="459"/>
        <end position="557"/>
    </location>
</feature>
<dbReference type="InterPro" id="IPR013783">
    <property type="entry name" value="Ig-like_fold"/>
</dbReference>
<evidence type="ECO:0000256" key="2">
    <source>
        <dbReference type="ARBA" id="ARBA00022692"/>
    </source>
</evidence>
<evidence type="ECO:0000256" key="4">
    <source>
        <dbReference type="ARBA" id="ARBA00022737"/>
    </source>
</evidence>
<feature type="domain" description="Ig-like" evidence="13">
    <location>
        <begin position="16"/>
        <end position="103"/>
    </location>
</feature>
<keyword evidence="8" id="KW-1015">Disulfide bond</keyword>
<dbReference type="SUPFAM" id="SSF49265">
    <property type="entry name" value="Fibronectin type III"/>
    <property type="match status" value="1"/>
</dbReference>
<feature type="domain" description="Ig-like" evidence="13">
    <location>
        <begin position="205"/>
        <end position="290"/>
    </location>
</feature>
<dbReference type="InterPro" id="IPR003598">
    <property type="entry name" value="Ig_sub2"/>
</dbReference>
<evidence type="ECO:0000256" key="3">
    <source>
        <dbReference type="ARBA" id="ARBA00022729"/>
    </source>
</evidence>
<dbReference type="InterPro" id="IPR013098">
    <property type="entry name" value="Ig_I-set"/>
</dbReference>
<feature type="domain" description="Ig-like" evidence="13">
    <location>
        <begin position="128"/>
        <end position="198"/>
    </location>
</feature>
<keyword evidence="10" id="KW-0393">Immunoglobulin domain</keyword>
<dbReference type="InterPro" id="IPR036116">
    <property type="entry name" value="FN3_sf"/>
</dbReference>
<dbReference type="CDD" id="cd00063">
    <property type="entry name" value="FN3"/>
    <property type="match status" value="2"/>
</dbReference>
<keyword evidence="7 12" id="KW-0472">Membrane</keyword>
<evidence type="ECO:0000256" key="12">
    <source>
        <dbReference type="SAM" id="Phobius"/>
    </source>
</evidence>
<keyword evidence="6 12" id="KW-1133">Transmembrane helix</keyword>
<dbReference type="CDD" id="cd00096">
    <property type="entry name" value="Ig"/>
    <property type="match status" value="2"/>
</dbReference>
<evidence type="ECO:0000256" key="10">
    <source>
        <dbReference type="ARBA" id="ARBA00023319"/>
    </source>
</evidence>
<comment type="subcellular location">
    <subcellularLocation>
        <location evidence="1">Membrane</location>
        <topology evidence="1">Single-pass membrane protein</topology>
    </subcellularLocation>
</comment>
<feature type="region of interest" description="Disordered" evidence="11">
    <location>
        <begin position="777"/>
        <end position="798"/>
    </location>
</feature>
<feature type="domain" description="Ig-like" evidence="13">
    <location>
        <begin position="364"/>
        <end position="455"/>
    </location>
</feature>
<dbReference type="Pfam" id="PF07679">
    <property type="entry name" value="I-set"/>
    <property type="match status" value="3"/>
</dbReference>
<evidence type="ECO:0008006" key="17">
    <source>
        <dbReference type="Google" id="ProtNLM"/>
    </source>
</evidence>
<dbReference type="PANTHER" id="PTHR45080:SF8">
    <property type="entry name" value="IG-LIKE DOMAIN-CONTAINING PROTEIN"/>
    <property type="match status" value="1"/>
</dbReference>
<dbReference type="InterPro" id="IPR007110">
    <property type="entry name" value="Ig-like_dom"/>
</dbReference>
<comment type="caution">
    <text evidence="15">The sequence shown here is derived from an EMBL/GenBank/DDBJ whole genome shotgun (WGS) entry which is preliminary data.</text>
</comment>
<evidence type="ECO:0000256" key="6">
    <source>
        <dbReference type="ARBA" id="ARBA00022989"/>
    </source>
</evidence>
<reference evidence="15 16" key="1">
    <citation type="submission" date="2023-03" db="EMBL/GenBank/DDBJ databases">
        <title>Genome insight into feeding habits of ladybird beetles.</title>
        <authorList>
            <person name="Li H.-S."/>
            <person name="Huang Y.-H."/>
            <person name="Pang H."/>
        </authorList>
    </citation>
    <scope>NUCLEOTIDE SEQUENCE [LARGE SCALE GENOMIC DNA]</scope>
    <source>
        <strain evidence="15">SYSU_2023b</strain>
        <tissue evidence="15">Whole body</tissue>
    </source>
</reference>
<keyword evidence="4" id="KW-0677">Repeat</keyword>
<feature type="domain" description="Fibronectin type-III" evidence="14">
    <location>
        <begin position="576"/>
        <end position="682"/>
    </location>
</feature>
<proteinExistence type="predicted"/>
<dbReference type="Pfam" id="PF00047">
    <property type="entry name" value="ig"/>
    <property type="match status" value="1"/>
</dbReference>
<sequence>MLSTLCQEEGYLDILPRSKTVSKAIGENLALTCKPVVRDPKLISQVEWLDPKNRKIESIKKDHIYVQNFPGEPGLMLVFPAIRAENAGMYTCVAKYANSLELSSNVTVETYEDIRFVDAPDNQYPIINEDYKIKCEVRGNPSPTVDWYKNEVNIVTHERYIIVDGGLIIKNVRASDDGVYKCTAVVSTTGQIKSKEIKVEVLIPPKVATIREVSVVEGESAYIKCNATGKPPPTYTWIKESTSQDLAKTDRFSVKEISGELLISRVEFNDQSTYICVAQNPAGRDESRVDLKVLVKPNIYELINQLADRRITLEQQIITEKGESIGTLIISNLNRSDDGLYKCIAENKAGAAYKNGHIAVEFPPTFERTKNFPHAWTWANNPGNISCIPEAIPNATIKWMVGGIEIKESPNFRIEGTSPRSNLIVFPRNEKRYYTKYECVATNKLGSKSLPLELREAFRPELVQQIRPNSITATTIKFTIVPPPQYDGLPLRTITVQFKPDRELTWDYARNYTWSFGAPYILEDLVPEVTYQFRFAARNDVGMGPWTNAETISMPRRSEPAEPKILLPPHSIIVENISNRQDLVAASPYADRYDFRWNVPNSNGDPITHYIVRYCTSEKVNGEWRDSDCSEEIDISVQYTHYELKNLLADTTYKIELWAHNAIGSSSPAQIRVKTARGIDPVLPAESPAISSGAIIGIVLASILLVLLVVDIACFCVNRTGILATLCYRASSKHDDEDPKLGSLYSWRFPLPYCSYKAAPAHPNSLNLPMPVKLVPTPTDEREPLKTESQANGEKQMSVEYEDGKVYTKPGTIIGKHSAV</sequence>
<dbReference type="PROSITE" id="PS50853">
    <property type="entry name" value="FN3"/>
    <property type="match status" value="2"/>
</dbReference>
<dbReference type="InterPro" id="IPR003599">
    <property type="entry name" value="Ig_sub"/>
</dbReference>
<keyword evidence="9" id="KW-0325">Glycoprotein</keyword>
<dbReference type="PRINTS" id="PR01838">
    <property type="entry name" value="NCAMFAMILY"/>
</dbReference>
<dbReference type="PROSITE" id="PS50835">
    <property type="entry name" value="IG_LIKE"/>
    <property type="match status" value="4"/>
</dbReference>
<evidence type="ECO:0000256" key="5">
    <source>
        <dbReference type="ARBA" id="ARBA00022889"/>
    </source>
</evidence>
<protein>
    <recommendedName>
        <fullName evidence="17">Fasciclin-2</fullName>
    </recommendedName>
</protein>
<dbReference type="Gene3D" id="2.60.40.10">
    <property type="entry name" value="Immunoglobulins"/>
    <property type="match status" value="7"/>
</dbReference>
<evidence type="ECO:0000256" key="9">
    <source>
        <dbReference type="ARBA" id="ARBA00023180"/>
    </source>
</evidence>
<dbReference type="SMART" id="SM00408">
    <property type="entry name" value="IGc2"/>
    <property type="match status" value="5"/>
</dbReference>
<dbReference type="FunFam" id="2.60.40.10:FF:000107">
    <property type="entry name" value="Myosin, light chain kinase a"/>
    <property type="match status" value="1"/>
</dbReference>
<dbReference type="PANTHER" id="PTHR45080">
    <property type="entry name" value="CONTACTIN 5"/>
    <property type="match status" value="1"/>
</dbReference>
<evidence type="ECO:0000256" key="11">
    <source>
        <dbReference type="SAM" id="MobiDB-lite"/>
    </source>
</evidence>
<dbReference type="InterPro" id="IPR036179">
    <property type="entry name" value="Ig-like_dom_sf"/>
</dbReference>